<dbReference type="EC" id="5.6.2.3" evidence="1"/>
<dbReference type="Pfam" id="PF14214">
    <property type="entry name" value="Helitron_like_N"/>
    <property type="match status" value="1"/>
</dbReference>
<keyword evidence="1" id="KW-0233">DNA recombination</keyword>
<keyword evidence="1" id="KW-0378">Hydrolase</keyword>
<dbReference type="GO" id="GO:0043139">
    <property type="term" value="F:5'-3' DNA helicase activity"/>
    <property type="evidence" value="ECO:0007669"/>
    <property type="project" value="UniProtKB-EC"/>
</dbReference>
<dbReference type="PANTHER" id="PTHR10492">
    <property type="match status" value="1"/>
</dbReference>
<dbReference type="GO" id="GO:0006281">
    <property type="term" value="P:DNA repair"/>
    <property type="evidence" value="ECO:0007669"/>
    <property type="project" value="UniProtKB-KW"/>
</dbReference>
<gene>
    <name evidence="5" type="ORF">MERR_LOCUS22689</name>
</gene>
<evidence type="ECO:0000313" key="5">
    <source>
        <dbReference type="EMBL" id="CAA7035454.1"/>
    </source>
</evidence>
<keyword evidence="1" id="KW-0547">Nucleotide-binding</keyword>
<evidence type="ECO:0000259" key="3">
    <source>
        <dbReference type="Pfam" id="PF14214"/>
    </source>
</evidence>
<dbReference type="GO" id="GO:0006310">
    <property type="term" value="P:DNA recombination"/>
    <property type="evidence" value="ECO:0007669"/>
    <property type="project" value="UniProtKB-KW"/>
</dbReference>
<dbReference type="InterPro" id="IPR010285">
    <property type="entry name" value="DNA_helicase_pif1-like_DEAD"/>
</dbReference>
<keyword evidence="1" id="KW-0234">DNA repair</keyword>
<evidence type="ECO:0000259" key="4">
    <source>
        <dbReference type="Pfam" id="PF21530"/>
    </source>
</evidence>
<dbReference type="Gene3D" id="3.40.50.300">
    <property type="entry name" value="P-loop containing nucleotide triphosphate hydrolases"/>
    <property type="match status" value="1"/>
</dbReference>
<dbReference type="GO" id="GO:0016787">
    <property type="term" value="F:hydrolase activity"/>
    <property type="evidence" value="ECO:0007669"/>
    <property type="project" value="UniProtKB-KW"/>
</dbReference>
<reference evidence="5" key="1">
    <citation type="submission" date="2020-01" db="EMBL/GenBank/DDBJ databases">
        <authorList>
            <person name="Mishra B."/>
        </authorList>
    </citation>
    <scope>NUCLEOTIDE SEQUENCE [LARGE SCALE GENOMIC DNA]</scope>
</reference>
<accession>A0A6D2IXW1</accession>
<dbReference type="EMBL" id="CACVBM020001158">
    <property type="protein sequence ID" value="CAA7035454.1"/>
    <property type="molecule type" value="Genomic_DNA"/>
</dbReference>
<protein>
    <recommendedName>
        <fullName evidence="1">ATP-dependent DNA helicase</fullName>
        <ecNumber evidence="1">5.6.2.3</ecNumber>
    </recommendedName>
</protein>
<sequence length="1325" mass="150563">MCCMHGKIELPPPPPVPEILQDLLFKGDDKSKNFKENIRAYTSMFGFTSMGGKVDTSINKGRGPPIFRLLGQNFHRIGSLLPSDDSRPKYQQLYIVDTKNEIANRITAFSEKRTAPTAKSKILREDIVEDIKTMLDQCNNPYVKILRTARERFGDSLESMNVKVRLISKRKTDPNTYNMPTCSEVAALLVGDFDETFKARDIVVETKSKKLMRISELHPAYLPLQYPTVFPYGEDGYHIDLHLKRTTTMSENPRFRVSMKEFFAYKIMQRGNQFNVLHYTGKLYQQFLVDAFTMMEAERIGFLKLNQKTLRADSYSNVSAFASTGNKDSSMCGARIVLPSTFVGGPRYMREKYMDAMAVCSHFGYPDLFITFTCNPKWPEITRYLSKHNLQSEDRPDILRGSKLPTTDDIDKVISAEIPDQSSNPVLYDIVKDLMVHGPCGIENPSSPCMAKGKCTKQFLKAYCTDTHINKDGYPVYRRRDDGRSMEKSGIEIDNRFIIPYNPHLLLKYQAHINVEWCNQSRAIKYLFKYINKGNDRLTAKLIRESSNEEPESSENPSEKKVDEIKRFLDCRYISPCEAVWRILRFELHYSSTSIQRLSIHLEGEHGLTYDSEDDLDEVLAKEGNQTSQFLEYMKMCSQNSDAKKLTFIEFPKFFTWNKKSARFYLRILVNKIPGATSYKDLRTVDGITYAANKEACYALGLLDDDKQYIEAINEASEWGTGFYLRQVFAYLLVSESLSELKHVWLETWHLLADGILHMQHAILQRPGHEMSDDQLKNQTLLEIEKHLRSNGSTLENFTTMPFPTNSNIPSMVNRLINDELCYDVHANATENQRLVSSLTSEQRIVYNNIVNAVVTNSGGVFFVNGFGGTGKTFLWKALSTYIRSMGEIVLNVASSGMAALLLDGGRTAHSRFSIPIQVNEISSCNFTTNSELAQLLLKAKLIIWDEAPMLHKHCFEAVDRSLKSVLRAAKSPNYNRPFGGKAIVFGGDFRQVLPVIPKGNREQIVQASLTSFVLWRSCKVLSLTKNMRLTVDSDPAETESIKEFSEWILKLGDGKLSEPNDGEAVIDIPDDMLLMDSLDPIMSITNATYLSLKEHLEDESYFRDRAILCPTNDVVDEVNNHIMDLLPGEVQIYYSQDKFCESEKSNARDGDVTVEFLNSIKCAGVPNHVPKLKKGVPVMLLRNIDQKCGLVNGTRLQVTQLGTHIIEAKVITGKNVANKVYLPRMMLTPTDVRLPFKFQRRQFPISPCFGMIINKSQGQSLAHVGIYLPRSVFAHGQLYVAVSRVKSRGGLKILIIDEEGKRAKQTTNVVYKEIFQNFRENDAS</sequence>
<dbReference type="InterPro" id="IPR025476">
    <property type="entry name" value="Helitron_helicase-like"/>
</dbReference>
<dbReference type="Proteomes" id="UP000467841">
    <property type="component" value="Unassembled WGS sequence"/>
</dbReference>
<dbReference type="SUPFAM" id="SSF52540">
    <property type="entry name" value="P-loop containing nucleoside triphosphate hydrolases"/>
    <property type="match status" value="2"/>
</dbReference>
<feature type="domain" description="DNA helicase Pif1-like 2B" evidence="4">
    <location>
        <begin position="1156"/>
        <end position="1202"/>
    </location>
</feature>
<dbReference type="CDD" id="cd18809">
    <property type="entry name" value="SF1_C_RecD"/>
    <property type="match status" value="1"/>
</dbReference>
<evidence type="ECO:0000313" key="6">
    <source>
        <dbReference type="Proteomes" id="UP000467841"/>
    </source>
</evidence>
<dbReference type="InterPro" id="IPR027417">
    <property type="entry name" value="P-loop_NTPase"/>
</dbReference>
<comment type="cofactor">
    <cofactor evidence="1">
        <name>Mg(2+)</name>
        <dbReference type="ChEBI" id="CHEBI:18420"/>
    </cofactor>
</comment>
<comment type="caution">
    <text evidence="5">The sequence shown here is derived from an EMBL/GenBank/DDBJ whole genome shotgun (WGS) entry which is preliminary data.</text>
</comment>
<dbReference type="GO" id="GO:0000723">
    <property type="term" value="P:telomere maintenance"/>
    <property type="evidence" value="ECO:0007669"/>
    <property type="project" value="InterPro"/>
</dbReference>
<proteinExistence type="inferred from homology"/>
<evidence type="ECO:0000256" key="1">
    <source>
        <dbReference type="RuleBase" id="RU363044"/>
    </source>
</evidence>
<feature type="domain" description="Helitron helicase-like" evidence="3">
    <location>
        <begin position="262"/>
        <end position="399"/>
    </location>
</feature>
<keyword evidence="1" id="KW-0227">DNA damage</keyword>
<organism evidence="5 6">
    <name type="scientific">Microthlaspi erraticum</name>
    <dbReference type="NCBI Taxonomy" id="1685480"/>
    <lineage>
        <taxon>Eukaryota</taxon>
        <taxon>Viridiplantae</taxon>
        <taxon>Streptophyta</taxon>
        <taxon>Embryophyta</taxon>
        <taxon>Tracheophyta</taxon>
        <taxon>Spermatophyta</taxon>
        <taxon>Magnoliopsida</taxon>
        <taxon>eudicotyledons</taxon>
        <taxon>Gunneridae</taxon>
        <taxon>Pentapetalae</taxon>
        <taxon>rosids</taxon>
        <taxon>malvids</taxon>
        <taxon>Brassicales</taxon>
        <taxon>Brassicaceae</taxon>
        <taxon>Coluteocarpeae</taxon>
        <taxon>Microthlaspi</taxon>
    </lineage>
</organism>
<comment type="similarity">
    <text evidence="1">Belongs to the helicase family.</text>
</comment>
<dbReference type="GO" id="GO:0005524">
    <property type="term" value="F:ATP binding"/>
    <property type="evidence" value="ECO:0007669"/>
    <property type="project" value="UniProtKB-KW"/>
</dbReference>
<feature type="domain" description="DNA helicase Pif1-like DEAD-box helicase" evidence="2">
    <location>
        <begin position="839"/>
        <end position="1062"/>
    </location>
</feature>
<dbReference type="InterPro" id="IPR049163">
    <property type="entry name" value="Pif1-like_2B_dom"/>
</dbReference>
<comment type="catalytic activity">
    <reaction evidence="1">
        <text>ATP + H2O = ADP + phosphate + H(+)</text>
        <dbReference type="Rhea" id="RHEA:13065"/>
        <dbReference type="ChEBI" id="CHEBI:15377"/>
        <dbReference type="ChEBI" id="CHEBI:15378"/>
        <dbReference type="ChEBI" id="CHEBI:30616"/>
        <dbReference type="ChEBI" id="CHEBI:43474"/>
        <dbReference type="ChEBI" id="CHEBI:456216"/>
        <dbReference type="EC" id="5.6.2.3"/>
    </reaction>
</comment>
<dbReference type="Pfam" id="PF05970">
    <property type="entry name" value="PIF1"/>
    <property type="match status" value="1"/>
</dbReference>
<keyword evidence="6" id="KW-1185">Reference proteome</keyword>
<dbReference type="PANTHER" id="PTHR10492:SF101">
    <property type="entry name" value="ATP-DEPENDENT DNA HELICASE"/>
    <property type="match status" value="1"/>
</dbReference>
<dbReference type="Pfam" id="PF21530">
    <property type="entry name" value="Pif1_2B_dom"/>
    <property type="match status" value="1"/>
</dbReference>
<name>A0A6D2IXW1_9BRAS</name>
<keyword evidence="1" id="KW-0067">ATP-binding</keyword>
<keyword evidence="1" id="KW-0347">Helicase</keyword>
<dbReference type="OrthoDB" id="1709843at2759"/>
<evidence type="ECO:0000259" key="2">
    <source>
        <dbReference type="Pfam" id="PF05970"/>
    </source>
</evidence>